<dbReference type="SUPFAM" id="SSF53335">
    <property type="entry name" value="S-adenosyl-L-methionine-dependent methyltransferases"/>
    <property type="match status" value="1"/>
</dbReference>
<evidence type="ECO:0000259" key="2">
    <source>
        <dbReference type="Pfam" id="PF13649"/>
    </source>
</evidence>
<dbReference type="InterPro" id="IPR041698">
    <property type="entry name" value="Methyltransf_25"/>
</dbReference>
<feature type="domain" description="Methyltransferase" evidence="2">
    <location>
        <begin position="2"/>
        <end position="81"/>
    </location>
</feature>
<dbReference type="GO" id="GO:0008168">
    <property type="term" value="F:methyltransferase activity"/>
    <property type="evidence" value="ECO:0007669"/>
    <property type="project" value="UniProtKB-ARBA"/>
</dbReference>
<dbReference type="Pfam" id="PF13649">
    <property type="entry name" value="Methyltransf_25"/>
    <property type="match status" value="1"/>
</dbReference>
<dbReference type="InterPro" id="IPR029063">
    <property type="entry name" value="SAM-dependent_MTases_sf"/>
</dbReference>
<evidence type="ECO:0000313" key="6">
    <source>
        <dbReference type="Proteomes" id="UP000302139"/>
    </source>
</evidence>
<gene>
    <name evidence="3" type="ORF">SAV14893_082120</name>
    <name evidence="4" type="ORF">SAV31267_002810</name>
</gene>
<evidence type="ECO:0000313" key="3">
    <source>
        <dbReference type="EMBL" id="GDY68819.1"/>
    </source>
</evidence>
<reference evidence="4 5" key="1">
    <citation type="submission" date="2019-04" db="EMBL/GenBank/DDBJ databases">
        <title>Draft genome sequences of Streptomyces avermitilis ATCC 31267.</title>
        <authorList>
            <person name="Komaki H."/>
            <person name="Tamura T."/>
            <person name="Hosoyama A."/>
        </authorList>
    </citation>
    <scope>NUCLEOTIDE SEQUENCE [LARGE SCALE GENOMIC DNA]</scope>
    <source>
        <strain evidence="4 5">ATCC 31267</strain>
    </source>
</reference>
<organism evidence="3 6">
    <name type="scientific">Streptomyces avermitilis</name>
    <dbReference type="NCBI Taxonomy" id="33903"/>
    <lineage>
        <taxon>Bacteria</taxon>
        <taxon>Bacillati</taxon>
        <taxon>Actinomycetota</taxon>
        <taxon>Actinomycetes</taxon>
        <taxon>Kitasatosporales</taxon>
        <taxon>Streptomycetaceae</taxon>
        <taxon>Streptomyces</taxon>
    </lineage>
</organism>
<accession>A0A4D4MB19</accession>
<protein>
    <recommendedName>
        <fullName evidence="2">Methyltransferase domain-containing protein</fullName>
    </recommendedName>
</protein>
<dbReference type="AlphaFoldDB" id="A0A4D4MB19"/>
<reference evidence="3 6" key="2">
    <citation type="submission" date="2019-04" db="EMBL/GenBank/DDBJ databases">
        <title>Draft genome sequences of Streptomyces avermitilis NBRC 14893.</title>
        <authorList>
            <person name="Komaki H."/>
            <person name="Tamura T."/>
            <person name="Hosoyama A."/>
        </authorList>
    </citation>
    <scope>NUCLEOTIDE SEQUENCE [LARGE SCALE GENOMIC DNA]</scope>
    <source>
        <strain evidence="3 6">NBRC 14893</strain>
    </source>
</reference>
<comment type="caution">
    <text evidence="3">The sequence shown here is derived from an EMBL/GenBank/DDBJ whole genome shotgun (WGS) entry which is preliminary data.</text>
</comment>
<evidence type="ECO:0000256" key="1">
    <source>
        <dbReference type="SAM" id="MobiDB-lite"/>
    </source>
</evidence>
<proteinExistence type="predicted"/>
<evidence type="ECO:0000313" key="4">
    <source>
        <dbReference type="EMBL" id="GDY70796.1"/>
    </source>
</evidence>
<sequence length="215" mass="23864">MLDLGAGPGVIALDPAPRVGTVIAVDPEKGMLEEGRRLAAEQGITNIDWREGGSTTLPAMDIGHVLLTVMGAAYHWMERDRVARHRAGRSDRPRLRRPRARPLAAGRRQGPHPLPRPRAPCRLRHLLPPQGAPPGRPRPVPVLPGRHRALGPHPDLRRGRGHRPAVFLQLLQLRPTRRTQGRLRKRDLRQALTDFSPVGTFDEVVHTEAIIATRS</sequence>
<dbReference type="Gene3D" id="3.40.50.150">
    <property type="entry name" value="Vaccinia Virus protein VP39"/>
    <property type="match status" value="1"/>
</dbReference>
<dbReference type="CDD" id="cd02440">
    <property type="entry name" value="AdoMet_MTases"/>
    <property type="match status" value="1"/>
</dbReference>
<feature type="region of interest" description="Disordered" evidence="1">
    <location>
        <begin position="83"/>
        <end position="122"/>
    </location>
</feature>
<dbReference type="Proteomes" id="UP000302139">
    <property type="component" value="Unassembled WGS sequence"/>
</dbReference>
<evidence type="ECO:0000313" key="5">
    <source>
        <dbReference type="Proteomes" id="UP000299211"/>
    </source>
</evidence>
<name>A0A4D4MB19_STRAX</name>
<dbReference type="EMBL" id="BJHX01000001">
    <property type="protein sequence ID" value="GDY68819.1"/>
    <property type="molecule type" value="Genomic_DNA"/>
</dbReference>
<dbReference type="Proteomes" id="UP000299211">
    <property type="component" value="Unassembled WGS sequence"/>
</dbReference>
<dbReference type="RefSeq" id="WP_242432142.1">
    <property type="nucleotide sequence ID" value="NZ_BAABTN010000023.1"/>
</dbReference>
<dbReference type="EMBL" id="BJHY01000001">
    <property type="protein sequence ID" value="GDY70796.1"/>
    <property type="molecule type" value="Genomic_DNA"/>
</dbReference>